<evidence type="ECO:0000313" key="10">
    <source>
        <dbReference type="EMBL" id="KKW26708.1"/>
    </source>
</evidence>
<dbReference type="AlphaFoldDB" id="A0A0G1X6D3"/>
<dbReference type="PRINTS" id="PR00975">
    <property type="entry name" value="RIBOSOMALS19"/>
</dbReference>
<keyword evidence="3 7" id="KW-0694">RNA-binding</keyword>
<dbReference type="PROSITE" id="PS00323">
    <property type="entry name" value="RIBOSOMAL_S19"/>
    <property type="match status" value="1"/>
</dbReference>
<proteinExistence type="inferred from homology"/>
<evidence type="ECO:0000256" key="6">
    <source>
        <dbReference type="ARBA" id="ARBA00035163"/>
    </source>
</evidence>
<evidence type="ECO:0000256" key="3">
    <source>
        <dbReference type="ARBA" id="ARBA00022884"/>
    </source>
</evidence>
<dbReference type="FunFam" id="3.30.860.10:FF:000001">
    <property type="entry name" value="30S ribosomal protein S19"/>
    <property type="match status" value="1"/>
</dbReference>
<dbReference type="PATRIC" id="fig|1620414.3.peg.264"/>
<evidence type="ECO:0000256" key="7">
    <source>
        <dbReference type="HAMAP-Rule" id="MF_00531"/>
    </source>
</evidence>
<dbReference type="InterPro" id="IPR020934">
    <property type="entry name" value="Ribosomal_uS19_CS"/>
</dbReference>
<evidence type="ECO:0000256" key="1">
    <source>
        <dbReference type="ARBA" id="ARBA00007345"/>
    </source>
</evidence>
<comment type="function">
    <text evidence="7">Protein S19 forms a complex with S13 that binds strongly to the 16S ribosomal RNA.</text>
</comment>
<dbReference type="GO" id="GO:0003735">
    <property type="term" value="F:structural constituent of ribosome"/>
    <property type="evidence" value="ECO:0007669"/>
    <property type="project" value="InterPro"/>
</dbReference>
<dbReference type="GO" id="GO:0000028">
    <property type="term" value="P:ribosomal small subunit assembly"/>
    <property type="evidence" value="ECO:0007669"/>
    <property type="project" value="TreeGrafter"/>
</dbReference>
<evidence type="ECO:0000256" key="5">
    <source>
        <dbReference type="ARBA" id="ARBA00023274"/>
    </source>
</evidence>
<protein>
    <recommendedName>
        <fullName evidence="6 7">Small ribosomal subunit protein uS19</fullName>
    </recommendedName>
</protein>
<dbReference type="Pfam" id="PF00203">
    <property type="entry name" value="Ribosomal_S19"/>
    <property type="match status" value="1"/>
</dbReference>
<dbReference type="InterPro" id="IPR023575">
    <property type="entry name" value="Ribosomal_uS19_SF"/>
</dbReference>
<keyword evidence="4 7" id="KW-0689">Ribosomal protein</keyword>
<evidence type="ECO:0000256" key="2">
    <source>
        <dbReference type="ARBA" id="ARBA00022730"/>
    </source>
</evidence>
<reference evidence="10 11" key="1">
    <citation type="journal article" date="2015" name="Nature">
        <title>rRNA introns, odd ribosomes, and small enigmatic genomes across a large radiation of phyla.</title>
        <authorList>
            <person name="Brown C.T."/>
            <person name="Hug L.A."/>
            <person name="Thomas B.C."/>
            <person name="Sharon I."/>
            <person name="Castelle C.J."/>
            <person name="Singh A."/>
            <person name="Wilkins M.J."/>
            <person name="Williams K.H."/>
            <person name="Banfield J.F."/>
        </authorList>
    </citation>
    <scope>NUCLEOTIDE SEQUENCE [LARGE SCALE GENOMIC DNA]</scope>
</reference>
<gene>
    <name evidence="7" type="primary">rpsS</name>
    <name evidence="10" type="ORF">VF00_C0002G0033</name>
</gene>
<dbReference type="SUPFAM" id="SSF54570">
    <property type="entry name" value="Ribosomal protein S19"/>
    <property type="match status" value="1"/>
</dbReference>
<sequence length="114" mass="12137">MSRSSIKGPYIDERLMKHVMAAKASGAKSIKTWSRASSISPEMVGLTIGVHNGKEHIAVYITENMVGHKLGEFAHTRKFRSHGGKMAKEQAKTATAAPAPAAAKPAGPASKKKK</sequence>
<comment type="caution">
    <text evidence="10">The sequence shown here is derived from an EMBL/GenBank/DDBJ whole genome shotgun (WGS) entry which is preliminary data.</text>
</comment>
<evidence type="ECO:0000256" key="9">
    <source>
        <dbReference type="SAM" id="MobiDB-lite"/>
    </source>
</evidence>
<feature type="region of interest" description="Disordered" evidence="9">
    <location>
        <begin position="80"/>
        <end position="114"/>
    </location>
</feature>
<dbReference type="InterPro" id="IPR005732">
    <property type="entry name" value="Ribosomal_uS19_bac-type"/>
</dbReference>
<dbReference type="GO" id="GO:0006412">
    <property type="term" value="P:translation"/>
    <property type="evidence" value="ECO:0007669"/>
    <property type="project" value="UniProtKB-UniRule"/>
</dbReference>
<dbReference type="PANTHER" id="PTHR11880:SF8">
    <property type="entry name" value="SMALL RIBOSOMAL SUBUNIT PROTEIN US19M"/>
    <property type="match status" value="1"/>
</dbReference>
<dbReference type="EMBL" id="LCRB01000002">
    <property type="protein sequence ID" value="KKW26708.1"/>
    <property type="molecule type" value="Genomic_DNA"/>
</dbReference>
<evidence type="ECO:0000256" key="4">
    <source>
        <dbReference type="ARBA" id="ARBA00022980"/>
    </source>
</evidence>
<dbReference type="Proteomes" id="UP000034913">
    <property type="component" value="Unassembled WGS sequence"/>
</dbReference>
<dbReference type="GO" id="GO:0019843">
    <property type="term" value="F:rRNA binding"/>
    <property type="evidence" value="ECO:0007669"/>
    <property type="project" value="UniProtKB-UniRule"/>
</dbReference>
<keyword evidence="5 7" id="KW-0687">Ribonucleoprotein</keyword>
<evidence type="ECO:0000256" key="8">
    <source>
        <dbReference type="RuleBase" id="RU003485"/>
    </source>
</evidence>
<dbReference type="GO" id="GO:0015935">
    <property type="term" value="C:small ribosomal subunit"/>
    <property type="evidence" value="ECO:0007669"/>
    <property type="project" value="InterPro"/>
</dbReference>
<evidence type="ECO:0000313" key="11">
    <source>
        <dbReference type="Proteomes" id="UP000034913"/>
    </source>
</evidence>
<dbReference type="PANTHER" id="PTHR11880">
    <property type="entry name" value="RIBOSOMAL PROTEIN S19P FAMILY MEMBER"/>
    <property type="match status" value="1"/>
</dbReference>
<dbReference type="NCBIfam" id="TIGR01050">
    <property type="entry name" value="rpsS_bact"/>
    <property type="match status" value="1"/>
</dbReference>
<organism evidence="10 11">
    <name type="scientific">candidate division Kazan bacterium GW2011_GWB1_52_7</name>
    <dbReference type="NCBI Taxonomy" id="1620414"/>
    <lineage>
        <taxon>Bacteria</taxon>
        <taxon>Bacteria division Kazan-3B-28</taxon>
    </lineage>
</organism>
<dbReference type="Gene3D" id="3.30.860.10">
    <property type="entry name" value="30s Ribosomal Protein S19, Chain A"/>
    <property type="match status" value="1"/>
</dbReference>
<accession>A0A0G1X6D3</accession>
<dbReference type="HAMAP" id="MF_00531">
    <property type="entry name" value="Ribosomal_uS19"/>
    <property type="match status" value="1"/>
</dbReference>
<feature type="compositionally biased region" description="Low complexity" evidence="9">
    <location>
        <begin position="92"/>
        <end position="114"/>
    </location>
</feature>
<keyword evidence="2 7" id="KW-0699">rRNA-binding</keyword>
<name>A0A0G1X6D3_UNCK3</name>
<dbReference type="GO" id="GO:0005737">
    <property type="term" value="C:cytoplasm"/>
    <property type="evidence" value="ECO:0007669"/>
    <property type="project" value="UniProtKB-ARBA"/>
</dbReference>
<dbReference type="InterPro" id="IPR002222">
    <property type="entry name" value="Ribosomal_uS19"/>
</dbReference>
<comment type="similarity">
    <text evidence="1 7 8">Belongs to the universal ribosomal protein uS19 family.</text>
</comment>